<dbReference type="GO" id="GO:0006357">
    <property type="term" value="P:regulation of transcription by RNA polymerase II"/>
    <property type="evidence" value="ECO:0007669"/>
    <property type="project" value="InterPro"/>
</dbReference>
<reference evidence="6 7" key="1">
    <citation type="journal article" date="2016" name="Sci. Rep.">
        <title>Penicillium arizonense, a new, genome sequenced fungal species, reveals a high chemical diversity in secreted metabolites.</title>
        <authorList>
            <person name="Grijseels S."/>
            <person name="Nielsen J.C."/>
            <person name="Randelovic M."/>
            <person name="Nielsen J."/>
            <person name="Nielsen K.F."/>
            <person name="Workman M."/>
            <person name="Frisvad J.C."/>
        </authorList>
    </citation>
    <scope>NUCLEOTIDE SEQUENCE [LARGE SCALE GENOMIC DNA]</scope>
    <source>
        <strain evidence="6 7">CBS 141311</strain>
    </source>
</reference>
<dbReference type="AlphaFoldDB" id="A0A1F5LEP1"/>
<keyword evidence="4" id="KW-0804">Transcription</keyword>
<gene>
    <name evidence="4" type="primary">MED20</name>
    <name evidence="6" type="ORF">PENARI_c013G08079</name>
</gene>
<dbReference type="Pfam" id="PF08612">
    <property type="entry name" value="Med20"/>
    <property type="match status" value="1"/>
</dbReference>
<keyword evidence="4" id="KW-0010">Activator</keyword>
<evidence type="ECO:0000256" key="2">
    <source>
        <dbReference type="ARBA" id="ARBA00010743"/>
    </source>
</evidence>
<dbReference type="OrthoDB" id="1854899at2759"/>
<dbReference type="InterPro" id="IPR013921">
    <property type="entry name" value="Mediator_Med20"/>
</dbReference>
<keyword evidence="4" id="KW-0805">Transcription regulation</keyword>
<comment type="subunit">
    <text evidence="4">Component of the Mediator complex.</text>
</comment>
<accession>A0A1F5LEP1</accession>
<dbReference type="Proteomes" id="UP000177622">
    <property type="component" value="Unassembled WGS sequence"/>
</dbReference>
<comment type="function">
    <text evidence="4">Component of the Mediator complex, a coactivator involved in the regulated transcription of nearly all RNA polymerase II-dependent genes. Mediator functions as a bridge to convey information from gene-specific regulatory proteins to the basal RNA polymerase II transcription machinery. Mediator is recruited to promoters by direct interactions with regulatory proteins and serves as a scaffold for the assembly of a functional preinitiation complex with RNA polymerase II and the general transcription factors.</text>
</comment>
<feature type="region of interest" description="Disordered" evidence="5">
    <location>
        <begin position="224"/>
        <end position="244"/>
    </location>
</feature>
<name>A0A1F5LEP1_PENAI</name>
<organism evidence="6 7">
    <name type="scientific">Penicillium arizonense</name>
    <dbReference type="NCBI Taxonomy" id="1835702"/>
    <lineage>
        <taxon>Eukaryota</taxon>
        <taxon>Fungi</taxon>
        <taxon>Dikarya</taxon>
        <taxon>Ascomycota</taxon>
        <taxon>Pezizomycotina</taxon>
        <taxon>Eurotiomycetes</taxon>
        <taxon>Eurotiomycetidae</taxon>
        <taxon>Eurotiales</taxon>
        <taxon>Aspergillaceae</taxon>
        <taxon>Penicillium</taxon>
    </lineage>
</organism>
<sequence>MPITGVYFIPSMPNASTALPAVTERLRAAFTDEELTPIGRWGLEQKLFRDTPGLVPASANSNKKPSNPRYMQFLSLTHYPTHGFIYTSEPADQSATATANATPASAQSPAGTPATATPNQSQAQTQTQNGITNPNTTQTPDSPQMIMTTVPSSSYTSLFQHFTYACQPFWCHRLTVTVPNGIVYDVGDFRVRLGDVRQTFPTARVRGTVVEIEWRGPSVVESLPVSQGQDENHGGGVGVDDGSSLNDSGVDFSFDAIEESDIEAEYLATAQLIREFWGRLGVEAKEAILVPGLGKEILERLRRLKGGELSRKEGLSGFGMDGRIGEVVGSERFEEDLDPSAGTDVARQFMEVLRFNR</sequence>
<comment type="caution">
    <text evidence="6">The sequence shown here is derived from an EMBL/GenBank/DDBJ whole genome shotgun (WGS) entry which is preliminary data.</text>
</comment>
<evidence type="ECO:0000256" key="5">
    <source>
        <dbReference type="SAM" id="MobiDB-lite"/>
    </source>
</evidence>
<evidence type="ECO:0000256" key="4">
    <source>
        <dbReference type="RuleBase" id="RU364152"/>
    </source>
</evidence>
<protein>
    <recommendedName>
        <fullName evidence="4">Mediator of RNA polymerase II transcription subunit 20</fullName>
    </recommendedName>
    <alternativeName>
        <fullName evidence="4">Mediator complex subunit 20</fullName>
    </alternativeName>
</protein>
<feature type="region of interest" description="Disordered" evidence="5">
    <location>
        <begin position="94"/>
        <end position="148"/>
    </location>
</feature>
<proteinExistence type="inferred from homology"/>
<dbReference type="GO" id="GO:0003712">
    <property type="term" value="F:transcription coregulator activity"/>
    <property type="evidence" value="ECO:0007669"/>
    <property type="project" value="InterPro"/>
</dbReference>
<comment type="subcellular location">
    <subcellularLocation>
        <location evidence="1 4">Nucleus</location>
    </subcellularLocation>
</comment>
<evidence type="ECO:0000313" key="6">
    <source>
        <dbReference type="EMBL" id="OGE51526.1"/>
    </source>
</evidence>
<dbReference type="EMBL" id="LXJU01000013">
    <property type="protein sequence ID" value="OGE51526.1"/>
    <property type="molecule type" value="Genomic_DNA"/>
</dbReference>
<feature type="compositionally biased region" description="Polar residues" evidence="5">
    <location>
        <begin position="114"/>
        <end position="148"/>
    </location>
</feature>
<comment type="similarity">
    <text evidence="2 4">Belongs to the Mediator complex subunit 20 family.</text>
</comment>
<feature type="compositionally biased region" description="Low complexity" evidence="5">
    <location>
        <begin position="94"/>
        <end position="110"/>
    </location>
</feature>
<dbReference type="STRING" id="1835702.A0A1F5LEP1"/>
<dbReference type="GO" id="GO:0016592">
    <property type="term" value="C:mediator complex"/>
    <property type="evidence" value="ECO:0007669"/>
    <property type="project" value="InterPro"/>
</dbReference>
<evidence type="ECO:0000256" key="1">
    <source>
        <dbReference type="ARBA" id="ARBA00004123"/>
    </source>
</evidence>
<keyword evidence="7" id="KW-1185">Reference proteome</keyword>
<evidence type="ECO:0000256" key="3">
    <source>
        <dbReference type="ARBA" id="ARBA00023242"/>
    </source>
</evidence>
<keyword evidence="3 4" id="KW-0539">Nucleus</keyword>
<evidence type="ECO:0000313" key="7">
    <source>
        <dbReference type="Proteomes" id="UP000177622"/>
    </source>
</evidence>